<keyword evidence="2" id="KW-1185">Reference proteome</keyword>
<name>A0A0F7FNN4_9ACTN</name>
<protein>
    <submittedName>
        <fullName evidence="1">Transposase</fullName>
    </submittedName>
</protein>
<gene>
    <name evidence="1" type="ORF">SXIM_00340</name>
</gene>
<evidence type="ECO:0000313" key="1">
    <source>
        <dbReference type="EMBL" id="AKG41418.1"/>
    </source>
</evidence>
<dbReference type="EMBL" id="CP009922">
    <property type="protein sequence ID" value="AKG41418.1"/>
    <property type="molecule type" value="Genomic_DNA"/>
</dbReference>
<evidence type="ECO:0000313" key="2">
    <source>
        <dbReference type="Proteomes" id="UP000034034"/>
    </source>
</evidence>
<reference evidence="1" key="1">
    <citation type="submission" date="2019-08" db="EMBL/GenBank/DDBJ databases">
        <title>Complete genome sequence of a mangrove-derived Streptomyces xiamenensis.</title>
        <authorList>
            <person name="Xu J."/>
        </authorList>
    </citation>
    <scope>NUCLEOTIDE SEQUENCE</scope>
    <source>
        <strain evidence="1">318</strain>
    </source>
</reference>
<dbReference type="KEGG" id="sxi:SXIM_00340"/>
<dbReference type="HOGENOM" id="CLU_2884246_0_0_11"/>
<dbReference type="Proteomes" id="UP000034034">
    <property type="component" value="Chromosome"/>
</dbReference>
<dbReference type="AlphaFoldDB" id="A0A0F7FNN4"/>
<accession>A0A0F7FNN4</accession>
<sequence>MPERYGPWETAYTLFRRWQIDGTWARVLKKLQVKADAAERHPGCLYKRDKRGVTTAHQAGQGP</sequence>
<organism evidence="1 2">
    <name type="scientific">Streptomyces xiamenensis</name>
    <dbReference type="NCBI Taxonomy" id="408015"/>
    <lineage>
        <taxon>Bacteria</taxon>
        <taxon>Bacillati</taxon>
        <taxon>Actinomycetota</taxon>
        <taxon>Actinomycetes</taxon>
        <taxon>Kitasatosporales</taxon>
        <taxon>Streptomycetaceae</taxon>
        <taxon>Streptomyces</taxon>
    </lineage>
</organism>
<proteinExistence type="predicted"/>